<keyword evidence="4" id="KW-1185">Reference proteome</keyword>
<proteinExistence type="inferred from homology"/>
<evidence type="ECO:0000256" key="1">
    <source>
        <dbReference type="ARBA" id="ARBA00008390"/>
    </source>
</evidence>
<dbReference type="Ensembl" id="ENSSMRT00000024274.1">
    <property type="protein sequence ID" value="ENSSMRP00000020719.1"/>
    <property type="gene ID" value="ENSSMRG00000016117.1"/>
</dbReference>
<name>A0A8D0CGV0_SALMN</name>
<feature type="domain" description="Cytosolic fatty-acid binding proteins" evidence="2">
    <location>
        <begin position="5"/>
        <end position="22"/>
    </location>
</feature>
<dbReference type="OMA" id="GKFCHVQ"/>
<dbReference type="InterPro" id="IPR012674">
    <property type="entry name" value="Calycin"/>
</dbReference>
<protein>
    <recommendedName>
        <fullName evidence="2">Cytosolic fatty-acid binding proteins domain-containing protein</fullName>
    </recommendedName>
</protein>
<dbReference type="AlphaFoldDB" id="A0A8D0CGV0"/>
<dbReference type="SUPFAM" id="SSF50814">
    <property type="entry name" value="Lipocalins"/>
    <property type="match status" value="1"/>
</dbReference>
<accession>A0A8D0CGV0</accession>
<dbReference type="Pfam" id="PF14651">
    <property type="entry name" value="Lipocalin_7"/>
    <property type="match status" value="1"/>
</dbReference>
<comment type="similarity">
    <text evidence="1">Belongs to the calycin superfamily. Fatty-acid binding protein (FABP) family.</text>
</comment>
<dbReference type="GeneTree" id="ENSGT00940000164147"/>
<sequence length="126" mass="14058">MAFNGTWQVHAQENYEEFLRAIALPEDIIKAAKDIKPITEIKQTGDSFVITNRTPNKSVTNSFTLGKETEMDTMDGKKVKSIVTLVGGKLVAKSGTFTHEQEIVGNEMVEVSMSLFYSEEKNVNQL</sequence>
<dbReference type="Gene3D" id="2.40.128.20">
    <property type="match status" value="1"/>
</dbReference>
<organism evidence="3 4">
    <name type="scientific">Salvator merianae</name>
    <name type="common">Argentine black and white tegu</name>
    <name type="synonym">Tupinambis merianae</name>
    <dbReference type="NCBI Taxonomy" id="96440"/>
    <lineage>
        <taxon>Eukaryota</taxon>
        <taxon>Metazoa</taxon>
        <taxon>Chordata</taxon>
        <taxon>Craniata</taxon>
        <taxon>Vertebrata</taxon>
        <taxon>Euteleostomi</taxon>
        <taxon>Lepidosauria</taxon>
        <taxon>Squamata</taxon>
        <taxon>Bifurcata</taxon>
        <taxon>Unidentata</taxon>
        <taxon>Episquamata</taxon>
        <taxon>Laterata</taxon>
        <taxon>Teiioidea</taxon>
        <taxon>Teiidae</taxon>
        <taxon>Salvator</taxon>
    </lineage>
</organism>
<dbReference type="PRINTS" id="PR00178">
    <property type="entry name" value="FATTYACIDBP"/>
</dbReference>
<dbReference type="GO" id="GO:0008289">
    <property type="term" value="F:lipid binding"/>
    <property type="evidence" value="ECO:0007669"/>
    <property type="project" value="InterPro"/>
</dbReference>
<evidence type="ECO:0000313" key="3">
    <source>
        <dbReference type="Ensembl" id="ENSSMRP00000020719.1"/>
    </source>
</evidence>
<dbReference type="PROSITE" id="PS00214">
    <property type="entry name" value="FABP"/>
    <property type="match status" value="1"/>
</dbReference>
<evidence type="ECO:0000313" key="4">
    <source>
        <dbReference type="Proteomes" id="UP000694421"/>
    </source>
</evidence>
<reference evidence="3" key="2">
    <citation type="submission" date="2025-09" db="UniProtKB">
        <authorList>
            <consortium name="Ensembl"/>
        </authorList>
    </citation>
    <scope>IDENTIFICATION</scope>
</reference>
<dbReference type="PANTHER" id="PTHR11955">
    <property type="entry name" value="FATTY ACID BINDING PROTEIN"/>
    <property type="match status" value="1"/>
</dbReference>
<reference evidence="3" key="1">
    <citation type="submission" date="2025-08" db="UniProtKB">
        <authorList>
            <consortium name="Ensembl"/>
        </authorList>
    </citation>
    <scope>IDENTIFICATION</scope>
</reference>
<evidence type="ECO:0000259" key="2">
    <source>
        <dbReference type="PROSITE" id="PS00214"/>
    </source>
</evidence>
<dbReference type="InterPro" id="IPR031259">
    <property type="entry name" value="ILBP"/>
</dbReference>
<dbReference type="InterPro" id="IPR000463">
    <property type="entry name" value="Fatty_acid-bd"/>
</dbReference>
<dbReference type="Proteomes" id="UP000694421">
    <property type="component" value="Unplaced"/>
</dbReference>